<dbReference type="AlphaFoldDB" id="H5XG52"/>
<dbReference type="STRING" id="882082.SaccyDRAFT_3807"/>
<evidence type="ECO:0008006" key="3">
    <source>
        <dbReference type="Google" id="ProtNLM"/>
    </source>
</evidence>
<dbReference type="EMBL" id="CM001440">
    <property type="protein sequence ID" value="EHR62634.1"/>
    <property type="molecule type" value="Genomic_DNA"/>
</dbReference>
<evidence type="ECO:0000313" key="2">
    <source>
        <dbReference type="Proteomes" id="UP000002791"/>
    </source>
</evidence>
<protein>
    <recommendedName>
        <fullName evidence="3">DUF3168 domain-containing protein</fullName>
    </recommendedName>
</protein>
<dbReference type="HOGENOM" id="CLU_2059723_0_0_11"/>
<name>H5XG52_9PSEU</name>
<reference evidence="1 2" key="1">
    <citation type="submission" date="2011-11" db="EMBL/GenBank/DDBJ databases">
        <title>The Noncontiguous Finished sequence of Saccharomonospora cyanea NA-134.</title>
        <authorList>
            <consortium name="US DOE Joint Genome Institute"/>
            <person name="Lucas S."/>
            <person name="Han J."/>
            <person name="Lapidus A."/>
            <person name="Cheng J.-F."/>
            <person name="Goodwin L."/>
            <person name="Pitluck S."/>
            <person name="Peters L."/>
            <person name="Ovchinnikova G."/>
            <person name="Lu M."/>
            <person name="Detter J.C."/>
            <person name="Han C."/>
            <person name="Tapia R."/>
            <person name="Land M."/>
            <person name="Hauser L."/>
            <person name="Kyrpides N."/>
            <person name="Ivanova N."/>
            <person name="Pagani I."/>
            <person name="Brambilla E.-M."/>
            <person name="Klenk H.-P."/>
            <person name="Woyke T."/>
        </authorList>
    </citation>
    <scope>NUCLEOTIDE SEQUENCE [LARGE SCALE GENOMIC DNA]</scope>
    <source>
        <strain evidence="1 2">NA-134</strain>
    </source>
</reference>
<proteinExistence type="predicted"/>
<sequence>MNDATTEARRRLETVLKGVDGVRYYDDPAGAADPPATVLSLPALERESGCPQWTTATFSVWVLHALDERAVERLPELATRVADALDELPEAVVTRATAMPFRAGTQELPSYEIEVEVAL</sequence>
<organism evidence="1 2">
    <name type="scientific">Saccharomonospora cyanea NA-134</name>
    <dbReference type="NCBI Taxonomy" id="882082"/>
    <lineage>
        <taxon>Bacteria</taxon>
        <taxon>Bacillati</taxon>
        <taxon>Actinomycetota</taxon>
        <taxon>Actinomycetes</taxon>
        <taxon>Pseudonocardiales</taxon>
        <taxon>Pseudonocardiaceae</taxon>
        <taxon>Saccharomonospora</taxon>
    </lineage>
</organism>
<gene>
    <name evidence="1" type="ORF">SaccyDRAFT_3807</name>
</gene>
<dbReference type="Proteomes" id="UP000002791">
    <property type="component" value="Chromosome"/>
</dbReference>
<keyword evidence="2" id="KW-1185">Reference proteome</keyword>
<evidence type="ECO:0000313" key="1">
    <source>
        <dbReference type="EMBL" id="EHR62634.1"/>
    </source>
</evidence>
<accession>H5XG52</accession>
<dbReference type="RefSeq" id="WP_005458532.1">
    <property type="nucleotide sequence ID" value="NZ_CM001440.1"/>
</dbReference>